<name>A0ABX7FME6_BRECH</name>
<keyword evidence="2" id="KW-1185">Reference proteome</keyword>
<accession>A0ABX7FME6</accession>
<dbReference type="RefSeq" id="WP_203353895.1">
    <property type="nucleotide sequence ID" value="NZ_CP069127.1"/>
</dbReference>
<protein>
    <submittedName>
        <fullName evidence="1">Uncharacterized protein</fullName>
    </submittedName>
</protein>
<evidence type="ECO:0000313" key="2">
    <source>
        <dbReference type="Proteomes" id="UP000596248"/>
    </source>
</evidence>
<sequence length="142" mass="16069">MTEIKNTFVQVAQDCPVTVGVIPPTKPDAKPSIHAIQYELLSASPYFFTLEDLIYEVYIRHKDIPREQVELQGATIRAALFQKSHPCMRASMLPKKFGWGVHYDHEGRLALYGMETEEYRKLASGAGDGPQLVFAMRNKKAK</sequence>
<dbReference type="EMBL" id="CP069127">
    <property type="protein sequence ID" value="QRG66830.1"/>
    <property type="molecule type" value="Genomic_DNA"/>
</dbReference>
<evidence type="ECO:0000313" key="1">
    <source>
        <dbReference type="EMBL" id="QRG66830.1"/>
    </source>
</evidence>
<dbReference type="InterPro" id="IPR046155">
    <property type="entry name" value="DUF6157"/>
</dbReference>
<proteinExistence type="predicted"/>
<dbReference type="Pfam" id="PF19654">
    <property type="entry name" value="DUF6157"/>
    <property type="match status" value="1"/>
</dbReference>
<dbReference type="Proteomes" id="UP000596248">
    <property type="component" value="Chromosome"/>
</dbReference>
<reference evidence="1 2" key="1">
    <citation type="submission" date="2021-01" db="EMBL/GenBank/DDBJ databases">
        <title>Identification of strong promoters based on the transcriptome of Brevibacillus choshinensis.</title>
        <authorList>
            <person name="Yao D."/>
            <person name="Zhang K."/>
            <person name="Wu J."/>
        </authorList>
    </citation>
    <scope>NUCLEOTIDE SEQUENCE [LARGE SCALE GENOMIC DNA]</scope>
    <source>
        <strain evidence="1 2">HPD31-SP3</strain>
    </source>
</reference>
<organism evidence="1 2">
    <name type="scientific">Brevibacillus choshinensis</name>
    <dbReference type="NCBI Taxonomy" id="54911"/>
    <lineage>
        <taxon>Bacteria</taxon>
        <taxon>Bacillati</taxon>
        <taxon>Bacillota</taxon>
        <taxon>Bacilli</taxon>
        <taxon>Bacillales</taxon>
        <taxon>Paenibacillaceae</taxon>
        <taxon>Brevibacillus</taxon>
    </lineage>
</organism>
<gene>
    <name evidence="1" type="ORF">JNE38_25665</name>
</gene>